<dbReference type="PATRIC" id="fig|45074.5.peg.3177"/>
<evidence type="ECO:0000259" key="6">
    <source>
        <dbReference type="Pfam" id="PF00291"/>
    </source>
</evidence>
<dbReference type="STRING" id="45074.Lsan_2953"/>
<dbReference type="PROSITE" id="PS00901">
    <property type="entry name" value="CYS_SYNTHASE"/>
    <property type="match status" value="1"/>
</dbReference>
<reference evidence="7 8" key="1">
    <citation type="submission" date="2015-11" db="EMBL/GenBank/DDBJ databases">
        <title>Genomic analysis of 38 Legionella species identifies large and diverse effector repertoires.</title>
        <authorList>
            <person name="Burstein D."/>
            <person name="Amaro F."/>
            <person name="Zusman T."/>
            <person name="Lifshitz Z."/>
            <person name="Cohen O."/>
            <person name="Gilbert J.A."/>
            <person name="Pupko T."/>
            <person name="Shuman H.A."/>
            <person name="Segal G."/>
        </authorList>
    </citation>
    <scope>NUCLEOTIDE SEQUENCE [LARGE SCALE GENOMIC DNA]</scope>
    <source>
        <strain evidence="7 8">SC-63-C7</strain>
    </source>
</reference>
<proteinExistence type="predicted"/>
<comment type="catalytic activity">
    <reaction evidence="5">
        <text>O-acetyl-L-serine + hydrogen sulfide = L-cysteine + acetate</text>
        <dbReference type="Rhea" id="RHEA:14829"/>
        <dbReference type="ChEBI" id="CHEBI:29919"/>
        <dbReference type="ChEBI" id="CHEBI:30089"/>
        <dbReference type="ChEBI" id="CHEBI:35235"/>
        <dbReference type="ChEBI" id="CHEBI:58340"/>
        <dbReference type="EC" id="2.5.1.47"/>
    </reaction>
</comment>
<dbReference type="RefSeq" id="WP_058514913.1">
    <property type="nucleotide sequence ID" value="NZ_CAAAIH010000028.1"/>
</dbReference>
<organism evidence="7 8">
    <name type="scientific">Legionella santicrucis</name>
    <dbReference type="NCBI Taxonomy" id="45074"/>
    <lineage>
        <taxon>Bacteria</taxon>
        <taxon>Pseudomonadati</taxon>
        <taxon>Pseudomonadota</taxon>
        <taxon>Gammaproteobacteria</taxon>
        <taxon>Legionellales</taxon>
        <taxon>Legionellaceae</taxon>
        <taxon>Legionella</taxon>
    </lineage>
</organism>
<dbReference type="Proteomes" id="UP000054703">
    <property type="component" value="Unassembled WGS sequence"/>
</dbReference>
<keyword evidence="4" id="KW-0663">Pyridoxal phosphate</keyword>
<dbReference type="EMBL" id="LNYU01000081">
    <property type="protein sequence ID" value="KTD56793.1"/>
    <property type="molecule type" value="Genomic_DNA"/>
</dbReference>
<dbReference type="InterPro" id="IPR050214">
    <property type="entry name" value="Cys_Synth/Cystath_Beta-Synth"/>
</dbReference>
<dbReference type="OrthoDB" id="9805733at2"/>
<comment type="caution">
    <text evidence="7">The sequence shown here is derived from an EMBL/GenBank/DDBJ whole genome shotgun (WGS) entry which is preliminary data.</text>
</comment>
<comment type="cofactor">
    <cofactor evidence="1">
        <name>pyridoxal 5'-phosphate</name>
        <dbReference type="ChEBI" id="CHEBI:597326"/>
    </cofactor>
</comment>
<dbReference type="Gene3D" id="3.40.50.1100">
    <property type="match status" value="2"/>
</dbReference>
<dbReference type="InterPro" id="IPR001926">
    <property type="entry name" value="TrpB-like_PALP"/>
</dbReference>
<dbReference type="AlphaFoldDB" id="A0A0W0YIK2"/>
<accession>A0A0W0YIK2</accession>
<feature type="domain" description="Tryptophan synthase beta chain-like PALP" evidence="6">
    <location>
        <begin position="9"/>
        <end position="292"/>
    </location>
</feature>
<sequence length="333" mass="37092">MKNKLQRIDELIGNTPVIEFTHPLLSSRKQLLLKLESFNPTFSIKDRTALGLIQHAFSSGKLQPGGIVIESTSGNLGKSLAMLGAVMNFKVILVVDPKVPQTFRNWCEAYGAEVVIVTETDDEGGYQKTRIQKVRELLERYNHAYWPNQYDNQANPNFHFSQTAKEILDLEMNSIFGAVSTGGHMTGIARYIKYHKPDVEVIACDVIGSAIFGKPFKPYLLNGVGLSWRSGNVDLDVFNKVCHVSDQDAISMCHLMAKHAGMLLGGSGGLVIFAAMSYLLQDYADKAVCIIPDSGINYLHQIYDKDWLVKQQICLLNQTQLASNLQNFSFRAD</sequence>
<dbReference type="InterPro" id="IPR001216">
    <property type="entry name" value="P-phosphate_BS"/>
</dbReference>
<comment type="pathway">
    <text evidence="2">Amino-acid biosynthesis; L-cysteine biosynthesis; L-cysteine from L-serine: step 2/2.</text>
</comment>
<evidence type="ECO:0000313" key="7">
    <source>
        <dbReference type="EMBL" id="KTD56793.1"/>
    </source>
</evidence>
<keyword evidence="7" id="KW-0808">Transferase</keyword>
<keyword evidence="8" id="KW-1185">Reference proteome</keyword>
<dbReference type="EC" id="2.5.1.47" evidence="3"/>
<dbReference type="PANTHER" id="PTHR10314">
    <property type="entry name" value="CYSTATHIONINE BETA-SYNTHASE"/>
    <property type="match status" value="1"/>
</dbReference>
<evidence type="ECO:0000256" key="5">
    <source>
        <dbReference type="ARBA" id="ARBA00047931"/>
    </source>
</evidence>
<dbReference type="GO" id="GO:0004124">
    <property type="term" value="F:cysteine synthase activity"/>
    <property type="evidence" value="ECO:0007669"/>
    <property type="project" value="UniProtKB-EC"/>
</dbReference>
<dbReference type="SUPFAM" id="SSF53686">
    <property type="entry name" value="Tryptophan synthase beta subunit-like PLP-dependent enzymes"/>
    <property type="match status" value="1"/>
</dbReference>
<evidence type="ECO:0000313" key="8">
    <source>
        <dbReference type="Proteomes" id="UP000054703"/>
    </source>
</evidence>
<dbReference type="Pfam" id="PF00291">
    <property type="entry name" value="PALP"/>
    <property type="match status" value="1"/>
</dbReference>
<protein>
    <recommendedName>
        <fullName evidence="3">cysteine synthase</fullName>
        <ecNumber evidence="3">2.5.1.47</ecNumber>
    </recommendedName>
</protein>
<evidence type="ECO:0000256" key="3">
    <source>
        <dbReference type="ARBA" id="ARBA00012681"/>
    </source>
</evidence>
<dbReference type="GO" id="GO:0006535">
    <property type="term" value="P:cysteine biosynthetic process from serine"/>
    <property type="evidence" value="ECO:0007669"/>
    <property type="project" value="InterPro"/>
</dbReference>
<name>A0A0W0YIK2_9GAMM</name>
<evidence type="ECO:0000256" key="4">
    <source>
        <dbReference type="ARBA" id="ARBA00022898"/>
    </source>
</evidence>
<dbReference type="InterPro" id="IPR036052">
    <property type="entry name" value="TrpB-like_PALP_sf"/>
</dbReference>
<evidence type="ECO:0000256" key="2">
    <source>
        <dbReference type="ARBA" id="ARBA00004962"/>
    </source>
</evidence>
<gene>
    <name evidence="7" type="ORF">Lsan_2953</name>
</gene>
<evidence type="ECO:0000256" key="1">
    <source>
        <dbReference type="ARBA" id="ARBA00001933"/>
    </source>
</evidence>
<dbReference type="CDD" id="cd01561">
    <property type="entry name" value="CBS_like"/>
    <property type="match status" value="1"/>
</dbReference>